<evidence type="ECO:0000256" key="1">
    <source>
        <dbReference type="SAM" id="MobiDB-lite"/>
    </source>
</evidence>
<reference evidence="2" key="2">
    <citation type="submission" date="2021-09" db="EMBL/GenBank/DDBJ databases">
        <authorList>
            <person name="Gilroy R."/>
        </authorList>
    </citation>
    <scope>NUCLEOTIDE SEQUENCE</scope>
    <source>
        <strain evidence="2">CHK174-6876</strain>
    </source>
</reference>
<dbReference type="InterPro" id="IPR009636">
    <property type="entry name" value="SCAF"/>
</dbReference>
<feature type="region of interest" description="Disordered" evidence="1">
    <location>
        <begin position="32"/>
        <end position="57"/>
    </location>
</feature>
<comment type="caution">
    <text evidence="2">The sequence shown here is derived from an EMBL/GenBank/DDBJ whole genome shotgun (WGS) entry which is preliminary data.</text>
</comment>
<evidence type="ECO:0000313" key="3">
    <source>
        <dbReference type="Proteomes" id="UP000707535"/>
    </source>
</evidence>
<feature type="region of interest" description="Disordered" evidence="1">
    <location>
        <begin position="155"/>
        <end position="179"/>
    </location>
</feature>
<reference evidence="2" key="1">
    <citation type="journal article" date="2021" name="PeerJ">
        <title>Extensive microbial diversity within the chicken gut microbiome revealed by metagenomics and culture.</title>
        <authorList>
            <person name="Gilroy R."/>
            <person name="Ravi A."/>
            <person name="Getino M."/>
            <person name="Pursley I."/>
            <person name="Horton D.L."/>
            <person name="Alikhan N.F."/>
            <person name="Baker D."/>
            <person name="Gharbi K."/>
            <person name="Hall N."/>
            <person name="Watson M."/>
            <person name="Adriaenssens E.M."/>
            <person name="Foster-Nyarko E."/>
            <person name="Jarju S."/>
            <person name="Secka A."/>
            <person name="Antonio M."/>
            <person name="Oren A."/>
            <person name="Chaudhuri R.R."/>
            <person name="La Ragione R."/>
            <person name="Hildebrand F."/>
            <person name="Pallen M.J."/>
        </authorList>
    </citation>
    <scope>NUCLEOTIDE SEQUENCE</scope>
    <source>
        <strain evidence="2">CHK174-6876</strain>
    </source>
</reference>
<evidence type="ECO:0000313" key="2">
    <source>
        <dbReference type="EMBL" id="HJE97929.1"/>
    </source>
</evidence>
<dbReference type="AlphaFoldDB" id="A0A921K1H1"/>
<accession>A0A921K1H1</accession>
<dbReference type="Proteomes" id="UP000707535">
    <property type="component" value="Unassembled WGS sequence"/>
</dbReference>
<organism evidence="2 3">
    <name type="scientific">Ligilactobacillus acidipiscis</name>
    <dbReference type="NCBI Taxonomy" id="89059"/>
    <lineage>
        <taxon>Bacteria</taxon>
        <taxon>Bacillati</taxon>
        <taxon>Bacillota</taxon>
        <taxon>Bacilli</taxon>
        <taxon>Lactobacillales</taxon>
        <taxon>Lactobacillaceae</taxon>
        <taxon>Ligilactobacillus</taxon>
    </lineage>
</organism>
<name>A0A921K1H1_9LACO</name>
<proteinExistence type="predicted"/>
<sequence>MSLTREELKSLGLEGDAIETVMTELGKEKTAAQDLQHKLDDANSDKEALSTQVKERDEKIASLGETAGASEKLKEQVSQLQNSIKEKDDAHASELAKNKLDSAVKLALVEANVHDPNDVISQIDLETVKLEDGKVKGLDEQIKSVKENKPYLFKEEQPSKPGIKPFKTGNASGGGAEVKSLNDLTLEEQNKLYKEDPDQWHTLAGQ</sequence>
<protein>
    <submittedName>
        <fullName evidence="2">Phage scaffolding protein</fullName>
    </submittedName>
</protein>
<dbReference type="Pfam" id="PF06810">
    <property type="entry name" value="Phage_scaffold"/>
    <property type="match status" value="1"/>
</dbReference>
<dbReference type="EMBL" id="DYXG01000095">
    <property type="protein sequence ID" value="HJE97929.1"/>
    <property type="molecule type" value="Genomic_DNA"/>
</dbReference>
<gene>
    <name evidence="2" type="ORF">K8V00_09930</name>
</gene>